<name>A0A345EIC7_9EURY</name>
<geneLocation type="plasmid" evidence="3">
    <name>pcba1112-02</name>
</geneLocation>
<dbReference type="GeneID" id="37289058"/>
<evidence type="ECO:0000313" key="2">
    <source>
        <dbReference type="EMBL" id="AXG11949.1"/>
    </source>
</evidence>
<dbReference type="KEGG" id="haq:DU484_18730"/>
<dbReference type="RefSeq" id="WP_114606854.1">
    <property type="nucleotide sequence ID" value="NZ_CP031149.1"/>
</dbReference>
<sequence length="110" mass="11985">MYDNINPDERRIDSDFSGSATEAKIEPQEPVSVQFKTGDGPEFRKPDHDPHGETFAAVSHSWASCDGGCGMSGVVPTTLLEDADGLTGWPPFDILCEACAEARDRDDYSF</sequence>
<dbReference type="EMBL" id="CP031149">
    <property type="protein sequence ID" value="AXG11949.1"/>
    <property type="molecule type" value="Genomic_DNA"/>
</dbReference>
<evidence type="ECO:0000313" key="3">
    <source>
        <dbReference type="Proteomes" id="UP000252985"/>
    </source>
</evidence>
<proteinExistence type="predicted"/>
<gene>
    <name evidence="2" type="ORF">DU484_18730</name>
</gene>
<accession>A0A345EIC7</accession>
<feature type="compositionally biased region" description="Basic and acidic residues" evidence="1">
    <location>
        <begin position="39"/>
        <end position="52"/>
    </location>
</feature>
<evidence type="ECO:0000256" key="1">
    <source>
        <dbReference type="SAM" id="MobiDB-lite"/>
    </source>
</evidence>
<protein>
    <submittedName>
        <fullName evidence="2">Uncharacterized protein</fullName>
    </submittedName>
</protein>
<organism evidence="2 3">
    <name type="scientific">Haloplanus rubicundus</name>
    <dbReference type="NCBI Taxonomy" id="1547898"/>
    <lineage>
        <taxon>Archaea</taxon>
        <taxon>Methanobacteriati</taxon>
        <taxon>Methanobacteriota</taxon>
        <taxon>Stenosarchaea group</taxon>
        <taxon>Halobacteria</taxon>
        <taxon>Halobacteriales</taxon>
        <taxon>Haloferacaceae</taxon>
        <taxon>Haloplanus</taxon>
    </lineage>
</organism>
<keyword evidence="2" id="KW-0614">Plasmid</keyword>
<feature type="region of interest" description="Disordered" evidence="1">
    <location>
        <begin position="1"/>
        <end position="52"/>
    </location>
</feature>
<reference evidence="2 3" key="1">
    <citation type="submission" date="2018-07" db="EMBL/GenBank/DDBJ databases">
        <title>Genome sequences of Haloplanus sp. CBA1112.</title>
        <authorList>
            <person name="Kim Y.B."/>
            <person name="Roh S.W."/>
        </authorList>
    </citation>
    <scope>NUCLEOTIDE SEQUENCE [LARGE SCALE GENOMIC DNA]</scope>
    <source>
        <strain evidence="2 3">CBA1112</strain>
        <plasmid evidence="3">pcba1112-02</plasmid>
    </source>
</reference>
<dbReference type="Proteomes" id="UP000252985">
    <property type="component" value="Plasmid pCBA1112-02"/>
</dbReference>
<dbReference type="AlphaFoldDB" id="A0A345EIC7"/>